<dbReference type="PROSITE" id="PS00018">
    <property type="entry name" value="EF_HAND_1"/>
    <property type="match status" value="1"/>
</dbReference>
<name>A0A2P2LNP1_RHIMU</name>
<reference evidence="3" key="1">
    <citation type="submission" date="2018-02" db="EMBL/GenBank/DDBJ databases">
        <title>Rhizophora mucronata_Transcriptome.</title>
        <authorList>
            <person name="Meera S.P."/>
            <person name="Sreeshan A."/>
            <person name="Augustine A."/>
        </authorList>
    </citation>
    <scope>NUCLEOTIDE SEQUENCE</scope>
    <source>
        <tissue evidence="3">Leaf</tissue>
    </source>
</reference>
<sequence>MQKIDSPDSHVMQVNLISFPRGLGFQETRDLWTQADVDGNGIVDYEEFKRIWDSAWTGQTEENCAVRMEDFEQETKEGAIGLTVKNAVLCPPEAEKGMWPENYSLSDHARLTVVFSPVRMLCS</sequence>
<keyword evidence="1" id="KW-0106">Calcium</keyword>
<dbReference type="GO" id="GO:0005509">
    <property type="term" value="F:calcium ion binding"/>
    <property type="evidence" value="ECO:0007669"/>
    <property type="project" value="InterPro"/>
</dbReference>
<evidence type="ECO:0000313" key="3">
    <source>
        <dbReference type="EMBL" id="MBX19586.1"/>
    </source>
</evidence>
<protein>
    <recommendedName>
        <fullName evidence="2">EF-hand domain-containing protein</fullName>
    </recommendedName>
</protein>
<dbReference type="AlphaFoldDB" id="A0A2P2LNP1"/>
<dbReference type="EMBL" id="GGEC01039102">
    <property type="protein sequence ID" value="MBX19586.1"/>
    <property type="molecule type" value="Transcribed_RNA"/>
</dbReference>
<dbReference type="SUPFAM" id="SSF47473">
    <property type="entry name" value="EF-hand"/>
    <property type="match status" value="1"/>
</dbReference>
<dbReference type="InterPro" id="IPR018247">
    <property type="entry name" value="EF_Hand_1_Ca_BS"/>
</dbReference>
<accession>A0A2P2LNP1</accession>
<evidence type="ECO:0000259" key="2">
    <source>
        <dbReference type="PROSITE" id="PS50222"/>
    </source>
</evidence>
<proteinExistence type="predicted"/>
<organism evidence="3">
    <name type="scientific">Rhizophora mucronata</name>
    <name type="common">Asiatic mangrove</name>
    <dbReference type="NCBI Taxonomy" id="61149"/>
    <lineage>
        <taxon>Eukaryota</taxon>
        <taxon>Viridiplantae</taxon>
        <taxon>Streptophyta</taxon>
        <taxon>Embryophyta</taxon>
        <taxon>Tracheophyta</taxon>
        <taxon>Spermatophyta</taxon>
        <taxon>Magnoliopsida</taxon>
        <taxon>eudicotyledons</taxon>
        <taxon>Gunneridae</taxon>
        <taxon>Pentapetalae</taxon>
        <taxon>rosids</taxon>
        <taxon>fabids</taxon>
        <taxon>Malpighiales</taxon>
        <taxon>Rhizophoraceae</taxon>
        <taxon>Rhizophora</taxon>
    </lineage>
</organism>
<dbReference type="PROSITE" id="PS50222">
    <property type="entry name" value="EF_HAND_2"/>
    <property type="match status" value="1"/>
</dbReference>
<dbReference type="InterPro" id="IPR002048">
    <property type="entry name" value="EF_hand_dom"/>
</dbReference>
<feature type="domain" description="EF-hand" evidence="2">
    <location>
        <begin position="23"/>
        <end position="58"/>
    </location>
</feature>
<dbReference type="Gene3D" id="1.10.238.10">
    <property type="entry name" value="EF-hand"/>
    <property type="match status" value="1"/>
</dbReference>
<dbReference type="InterPro" id="IPR011992">
    <property type="entry name" value="EF-hand-dom_pair"/>
</dbReference>
<evidence type="ECO:0000256" key="1">
    <source>
        <dbReference type="ARBA" id="ARBA00022837"/>
    </source>
</evidence>